<feature type="compositionally biased region" description="Basic and acidic residues" evidence="1">
    <location>
        <begin position="182"/>
        <end position="200"/>
    </location>
</feature>
<proteinExistence type="predicted"/>
<dbReference type="EMBL" id="KQ435813">
    <property type="protein sequence ID" value="KOX72695.1"/>
    <property type="molecule type" value="Genomic_DNA"/>
</dbReference>
<dbReference type="AlphaFoldDB" id="A0A0M8ZWS7"/>
<evidence type="ECO:0000313" key="3">
    <source>
        <dbReference type="Proteomes" id="UP000053105"/>
    </source>
</evidence>
<feature type="region of interest" description="Disordered" evidence="1">
    <location>
        <begin position="179"/>
        <end position="200"/>
    </location>
</feature>
<name>A0A0M8ZWS7_9HYME</name>
<protein>
    <submittedName>
        <fullName evidence="2">Uncharacterized protein</fullName>
    </submittedName>
</protein>
<dbReference type="Proteomes" id="UP000053105">
    <property type="component" value="Unassembled WGS sequence"/>
</dbReference>
<reference evidence="2 3" key="1">
    <citation type="submission" date="2015-07" db="EMBL/GenBank/DDBJ databases">
        <title>The genome of Melipona quadrifasciata.</title>
        <authorList>
            <person name="Pan H."/>
            <person name="Kapheim K."/>
        </authorList>
    </citation>
    <scope>NUCLEOTIDE SEQUENCE [LARGE SCALE GENOMIC DNA]</scope>
    <source>
        <strain evidence="2">0111107301</strain>
        <tissue evidence="2">Whole body</tissue>
    </source>
</reference>
<accession>A0A0M8ZWS7</accession>
<organism evidence="2 3">
    <name type="scientific">Melipona quadrifasciata</name>
    <dbReference type="NCBI Taxonomy" id="166423"/>
    <lineage>
        <taxon>Eukaryota</taxon>
        <taxon>Metazoa</taxon>
        <taxon>Ecdysozoa</taxon>
        <taxon>Arthropoda</taxon>
        <taxon>Hexapoda</taxon>
        <taxon>Insecta</taxon>
        <taxon>Pterygota</taxon>
        <taxon>Neoptera</taxon>
        <taxon>Endopterygota</taxon>
        <taxon>Hymenoptera</taxon>
        <taxon>Apocrita</taxon>
        <taxon>Aculeata</taxon>
        <taxon>Apoidea</taxon>
        <taxon>Anthophila</taxon>
        <taxon>Apidae</taxon>
        <taxon>Melipona</taxon>
    </lineage>
</organism>
<gene>
    <name evidence="2" type="ORF">WN51_01260</name>
</gene>
<keyword evidence="3" id="KW-1185">Reference proteome</keyword>
<evidence type="ECO:0000313" key="2">
    <source>
        <dbReference type="EMBL" id="KOX72695.1"/>
    </source>
</evidence>
<evidence type="ECO:0000256" key="1">
    <source>
        <dbReference type="SAM" id="MobiDB-lite"/>
    </source>
</evidence>
<sequence length="200" mass="22581">MEFNRTGLERIRNWRSAINVRKSTNGGNKVRETNFVATRFMLKTVKMSQQDPFTASTSTATSLTTTRISRTFSPVSQESCVSRYRFKNKHKLVPNAKNAFLNEHKYHAPTIQNAEGKKGRNNIVLQHTRPLCKYICMNDALTLDVVGMGTQPCRPRRLQTFHLELFTDPDLGAALPAALSSAEHEKRLPNPEEPHSATTP</sequence>